<evidence type="ECO:0000256" key="5">
    <source>
        <dbReference type="ARBA" id="ARBA00022777"/>
    </source>
</evidence>
<proteinExistence type="predicted"/>
<sequence>MGTTEDIVRYCRGGYHPVTIGDFLKGARGSYRVMHKLGFGSYATVWLAQRTGTTSGGFVSLKITIADEQGDKEAEMLELATGSGKADAEGMGIDGPSHVLTLLDRFEHRGPNGVHWVIVTDVVAPLLSFHISRRLPRWRKIAAYGLAKAVAQLHAAGVVHGGQVEFLICLLRNFLRTYYLLAGRLNSHRLRPPPWERRRRDAPVGRAGPVRRHARPRRVRAHCRPPR</sequence>
<dbReference type="SUPFAM" id="SSF56112">
    <property type="entry name" value="Protein kinase-like (PK-like)"/>
    <property type="match status" value="1"/>
</dbReference>
<dbReference type="VEuPathDB" id="FungiDB:SCHCODRAFT_02642188"/>
<dbReference type="Proteomes" id="UP000007431">
    <property type="component" value="Unassembled WGS sequence"/>
</dbReference>
<dbReference type="PANTHER" id="PTHR47634">
    <property type="entry name" value="PROTEIN KINASE DOMAIN-CONTAINING PROTEIN-RELATED"/>
    <property type="match status" value="1"/>
</dbReference>
<protein>
    <recommendedName>
        <fullName evidence="1">non-specific serine/threonine protein kinase</fullName>
        <ecNumber evidence="1">2.7.11.1</ecNumber>
    </recommendedName>
</protein>
<name>D8QLY2_SCHCM</name>
<dbReference type="InParanoid" id="D8QLY2"/>
<keyword evidence="11" id="KW-1185">Reference proteome</keyword>
<dbReference type="GO" id="GO:0004674">
    <property type="term" value="F:protein serine/threonine kinase activity"/>
    <property type="evidence" value="ECO:0007669"/>
    <property type="project" value="UniProtKB-KW"/>
</dbReference>
<accession>D8QLY2</accession>
<dbReference type="eggNOG" id="KOG1290">
    <property type="taxonomic scope" value="Eukaryota"/>
</dbReference>
<evidence type="ECO:0000313" key="11">
    <source>
        <dbReference type="Proteomes" id="UP000007431"/>
    </source>
</evidence>
<evidence type="ECO:0000256" key="3">
    <source>
        <dbReference type="ARBA" id="ARBA00022679"/>
    </source>
</evidence>
<dbReference type="EC" id="2.7.11.1" evidence="1"/>
<dbReference type="InterPro" id="IPR011009">
    <property type="entry name" value="Kinase-like_dom_sf"/>
</dbReference>
<dbReference type="GO" id="GO:0000245">
    <property type="term" value="P:spliceosomal complex assembly"/>
    <property type="evidence" value="ECO:0007669"/>
    <property type="project" value="TreeGrafter"/>
</dbReference>
<evidence type="ECO:0000256" key="4">
    <source>
        <dbReference type="ARBA" id="ARBA00022741"/>
    </source>
</evidence>
<dbReference type="InterPro" id="IPR051334">
    <property type="entry name" value="SRPK"/>
</dbReference>
<feature type="compositionally biased region" description="Basic residues" evidence="9">
    <location>
        <begin position="209"/>
        <end position="227"/>
    </location>
</feature>
<evidence type="ECO:0000256" key="1">
    <source>
        <dbReference type="ARBA" id="ARBA00012513"/>
    </source>
</evidence>
<keyword evidence="2" id="KW-0723">Serine/threonine-protein kinase</keyword>
<evidence type="ECO:0000256" key="6">
    <source>
        <dbReference type="ARBA" id="ARBA00022840"/>
    </source>
</evidence>
<dbReference type="AlphaFoldDB" id="D8QLY2"/>
<dbReference type="PANTHER" id="PTHR47634:SF9">
    <property type="entry name" value="PROTEIN KINASE DOMAIN-CONTAINING PROTEIN-RELATED"/>
    <property type="match status" value="1"/>
</dbReference>
<dbReference type="EMBL" id="GL377319">
    <property type="protein sequence ID" value="EFI91108.1"/>
    <property type="molecule type" value="Genomic_DNA"/>
</dbReference>
<evidence type="ECO:0000256" key="9">
    <source>
        <dbReference type="SAM" id="MobiDB-lite"/>
    </source>
</evidence>
<evidence type="ECO:0000313" key="10">
    <source>
        <dbReference type="EMBL" id="EFI91108.1"/>
    </source>
</evidence>
<dbReference type="GO" id="GO:0005524">
    <property type="term" value="F:ATP binding"/>
    <property type="evidence" value="ECO:0007669"/>
    <property type="project" value="UniProtKB-KW"/>
</dbReference>
<organism evidence="11">
    <name type="scientific">Schizophyllum commune (strain H4-8 / FGSC 9210)</name>
    <name type="common">Split gill fungus</name>
    <dbReference type="NCBI Taxonomy" id="578458"/>
    <lineage>
        <taxon>Eukaryota</taxon>
        <taxon>Fungi</taxon>
        <taxon>Dikarya</taxon>
        <taxon>Basidiomycota</taxon>
        <taxon>Agaricomycotina</taxon>
        <taxon>Agaricomycetes</taxon>
        <taxon>Agaricomycetidae</taxon>
        <taxon>Agaricales</taxon>
        <taxon>Schizophyllaceae</taxon>
        <taxon>Schizophyllum</taxon>
    </lineage>
</organism>
<evidence type="ECO:0000256" key="7">
    <source>
        <dbReference type="ARBA" id="ARBA00047899"/>
    </source>
</evidence>
<keyword evidence="6" id="KW-0067">ATP-binding</keyword>
<evidence type="ECO:0000256" key="8">
    <source>
        <dbReference type="ARBA" id="ARBA00048679"/>
    </source>
</evidence>
<feature type="compositionally biased region" description="Basic and acidic residues" evidence="9">
    <location>
        <begin position="194"/>
        <end position="203"/>
    </location>
</feature>
<evidence type="ECO:0000256" key="2">
    <source>
        <dbReference type="ARBA" id="ARBA00022527"/>
    </source>
</evidence>
<comment type="catalytic activity">
    <reaction evidence="7">
        <text>L-threonyl-[protein] + ATP = O-phospho-L-threonyl-[protein] + ADP + H(+)</text>
        <dbReference type="Rhea" id="RHEA:46608"/>
        <dbReference type="Rhea" id="RHEA-COMP:11060"/>
        <dbReference type="Rhea" id="RHEA-COMP:11605"/>
        <dbReference type="ChEBI" id="CHEBI:15378"/>
        <dbReference type="ChEBI" id="CHEBI:30013"/>
        <dbReference type="ChEBI" id="CHEBI:30616"/>
        <dbReference type="ChEBI" id="CHEBI:61977"/>
        <dbReference type="ChEBI" id="CHEBI:456216"/>
        <dbReference type="EC" id="2.7.11.1"/>
    </reaction>
</comment>
<feature type="region of interest" description="Disordered" evidence="9">
    <location>
        <begin position="192"/>
        <end position="227"/>
    </location>
</feature>
<keyword evidence="4" id="KW-0547">Nucleotide-binding</keyword>
<reference evidence="10 11" key="1">
    <citation type="journal article" date="2010" name="Nat. Biotechnol.">
        <title>Genome sequence of the model mushroom Schizophyllum commune.</title>
        <authorList>
            <person name="Ohm R.A."/>
            <person name="de Jong J.F."/>
            <person name="Lugones L.G."/>
            <person name="Aerts A."/>
            <person name="Kothe E."/>
            <person name="Stajich J.E."/>
            <person name="de Vries R.P."/>
            <person name="Record E."/>
            <person name="Levasseur A."/>
            <person name="Baker S.E."/>
            <person name="Bartholomew K.A."/>
            <person name="Coutinho P.M."/>
            <person name="Erdmann S."/>
            <person name="Fowler T.J."/>
            <person name="Gathman A.C."/>
            <person name="Lombard V."/>
            <person name="Henrissat B."/>
            <person name="Knabe N."/>
            <person name="Kuees U."/>
            <person name="Lilly W.W."/>
            <person name="Lindquist E."/>
            <person name="Lucas S."/>
            <person name="Magnuson J.K."/>
            <person name="Piumi F."/>
            <person name="Raudaskoski M."/>
            <person name="Salamov A."/>
            <person name="Schmutz J."/>
            <person name="Schwarze F.W.M.R."/>
            <person name="vanKuyk P.A."/>
            <person name="Horton J.S."/>
            <person name="Grigoriev I.V."/>
            <person name="Woesten H.A.B."/>
        </authorList>
    </citation>
    <scope>NUCLEOTIDE SEQUENCE [LARGE SCALE GENOMIC DNA]</scope>
    <source>
        <strain evidence="11">H4-8 / FGSC 9210</strain>
    </source>
</reference>
<keyword evidence="3" id="KW-0808">Transferase</keyword>
<gene>
    <name evidence="10" type="ORF">SCHCODRAFT_62605</name>
</gene>
<dbReference type="GO" id="GO:0050684">
    <property type="term" value="P:regulation of mRNA processing"/>
    <property type="evidence" value="ECO:0007669"/>
    <property type="project" value="TreeGrafter"/>
</dbReference>
<dbReference type="HOGENOM" id="CLU_1220299_0_0_1"/>
<comment type="catalytic activity">
    <reaction evidence="8">
        <text>L-seryl-[protein] + ATP = O-phospho-L-seryl-[protein] + ADP + H(+)</text>
        <dbReference type="Rhea" id="RHEA:17989"/>
        <dbReference type="Rhea" id="RHEA-COMP:9863"/>
        <dbReference type="Rhea" id="RHEA-COMP:11604"/>
        <dbReference type="ChEBI" id="CHEBI:15378"/>
        <dbReference type="ChEBI" id="CHEBI:29999"/>
        <dbReference type="ChEBI" id="CHEBI:30616"/>
        <dbReference type="ChEBI" id="CHEBI:83421"/>
        <dbReference type="ChEBI" id="CHEBI:456216"/>
        <dbReference type="EC" id="2.7.11.1"/>
    </reaction>
</comment>
<dbReference type="Gene3D" id="3.30.200.20">
    <property type="entry name" value="Phosphorylase Kinase, domain 1"/>
    <property type="match status" value="1"/>
</dbReference>
<keyword evidence="5" id="KW-0418">Kinase</keyword>
<dbReference type="OMA" id="ECTHEEQ"/>